<evidence type="ECO:0000256" key="1">
    <source>
        <dbReference type="SAM" id="MobiDB-lite"/>
    </source>
</evidence>
<reference evidence="2 3" key="1">
    <citation type="submission" date="2020-04" db="EMBL/GenBank/DDBJ databases">
        <title>Perkinsus olseni comparative genomics.</title>
        <authorList>
            <person name="Bogema D.R."/>
        </authorList>
    </citation>
    <scope>NUCLEOTIDE SEQUENCE [LARGE SCALE GENOMIC DNA]</scope>
    <source>
        <strain evidence="2">00978-12</strain>
    </source>
</reference>
<evidence type="ECO:0000313" key="3">
    <source>
        <dbReference type="Proteomes" id="UP000541610"/>
    </source>
</evidence>
<organism evidence="2 3">
    <name type="scientific">Perkinsus olseni</name>
    <name type="common">Perkinsus atlanticus</name>
    <dbReference type="NCBI Taxonomy" id="32597"/>
    <lineage>
        <taxon>Eukaryota</taxon>
        <taxon>Sar</taxon>
        <taxon>Alveolata</taxon>
        <taxon>Perkinsozoa</taxon>
        <taxon>Perkinsea</taxon>
        <taxon>Perkinsida</taxon>
        <taxon>Perkinsidae</taxon>
        <taxon>Perkinsus</taxon>
    </lineage>
</organism>
<dbReference type="Proteomes" id="UP000541610">
    <property type="component" value="Unassembled WGS sequence"/>
</dbReference>
<protein>
    <submittedName>
        <fullName evidence="2">Uncharacterized protein</fullName>
    </submittedName>
</protein>
<dbReference type="AlphaFoldDB" id="A0A7J6P1F7"/>
<comment type="caution">
    <text evidence="2">The sequence shown here is derived from an EMBL/GenBank/DDBJ whole genome shotgun (WGS) entry which is preliminary data.</text>
</comment>
<proteinExistence type="predicted"/>
<feature type="region of interest" description="Disordered" evidence="1">
    <location>
        <begin position="18"/>
        <end position="54"/>
    </location>
</feature>
<name>A0A7J6P1F7_PEROL</name>
<feature type="compositionally biased region" description="Basic and acidic residues" evidence="1">
    <location>
        <begin position="34"/>
        <end position="44"/>
    </location>
</feature>
<dbReference type="EMBL" id="JABANP010000109">
    <property type="protein sequence ID" value="KAF4689993.1"/>
    <property type="molecule type" value="Genomic_DNA"/>
</dbReference>
<gene>
    <name evidence="2" type="ORF">FOZ60_000746</name>
</gene>
<evidence type="ECO:0000313" key="2">
    <source>
        <dbReference type="EMBL" id="KAF4689993.1"/>
    </source>
</evidence>
<accession>A0A7J6P1F7</accession>
<sequence>MGGLLLPGRDDELNIREFHGPVPLVVVPESSEETDNKAAADKPKSSSKKASKGRNGVLLVRPKACTLDLWKASMNLEILQRENPTRRQTAERPASPLNRTVEGAAGASEMGATYEKPELSIDEDTLAAFEDLAEVPGDRLGLLTTFFLCYRDWQWELVLALRRHEWCPFKGRSARGEQRGR</sequence>